<dbReference type="PANTHER" id="PTHR34138">
    <property type="entry name" value="CELL SHAPE-DETERMINING PROTEIN MREC"/>
    <property type="match status" value="1"/>
</dbReference>
<evidence type="ECO:0000256" key="1">
    <source>
        <dbReference type="ARBA" id="ARBA00009369"/>
    </source>
</evidence>
<dbReference type="RefSeq" id="WP_101540615.1">
    <property type="nucleotide sequence ID" value="NZ_PKGS01000005.1"/>
</dbReference>
<evidence type="ECO:0000256" key="2">
    <source>
        <dbReference type="ARBA" id="ARBA00013855"/>
    </source>
</evidence>
<dbReference type="Proteomes" id="UP000234335">
    <property type="component" value="Unassembled WGS sequence"/>
</dbReference>
<dbReference type="InterPro" id="IPR007221">
    <property type="entry name" value="MreC"/>
</dbReference>
<dbReference type="GO" id="GO:0005886">
    <property type="term" value="C:plasma membrane"/>
    <property type="evidence" value="ECO:0007669"/>
    <property type="project" value="TreeGrafter"/>
</dbReference>
<dbReference type="GO" id="GO:0008360">
    <property type="term" value="P:regulation of cell shape"/>
    <property type="evidence" value="ECO:0007669"/>
    <property type="project" value="UniProtKB-KW"/>
</dbReference>
<evidence type="ECO:0000256" key="5">
    <source>
        <dbReference type="PIRNR" id="PIRNR038471"/>
    </source>
</evidence>
<dbReference type="InterPro" id="IPR042175">
    <property type="entry name" value="Cell/Rod_MreC_2"/>
</dbReference>
<dbReference type="Pfam" id="PF04085">
    <property type="entry name" value="MreC"/>
    <property type="match status" value="1"/>
</dbReference>
<dbReference type="EMBL" id="PKGS01000005">
    <property type="protein sequence ID" value="PKZ15797.1"/>
    <property type="molecule type" value="Genomic_DNA"/>
</dbReference>
<keyword evidence="6" id="KW-0732">Signal</keyword>
<sequence>MAYRRRKKSNKSFLITTIALLATIGITSQTEGLSGAGSSLANTIFKPVEGFTYSLSSEIMDQVERTIGSKETRAEVMRLESENRSLVMENARLMSIINKEDFLKNEAKTIENSPNEFIKAKVVNSDVTSLTSNFTIDKGKKDGIKKNDIILQAIGDSKYYTGLVGKVTEVYQSTARVETINNQANDVSFINTRSGDYGVIDKFTSRTMQGYMLDVESEAKNSDILMTSGLGGVYPYGIYIGTISNVSMSQDTLRKNITVDSPVDFSHIYRVLVLKGDETYKLDEKAEQSEGEENISE</sequence>
<name>A0A2I1M6S2_9FIRM</name>
<evidence type="ECO:0000256" key="3">
    <source>
        <dbReference type="ARBA" id="ARBA00022960"/>
    </source>
</evidence>
<evidence type="ECO:0000259" key="7">
    <source>
        <dbReference type="Pfam" id="PF04085"/>
    </source>
</evidence>
<evidence type="ECO:0000256" key="6">
    <source>
        <dbReference type="SAM" id="SignalP"/>
    </source>
</evidence>
<comment type="function">
    <text evidence="5">Involved in formation and maintenance of cell shape.</text>
</comment>
<feature type="signal peptide" evidence="6">
    <location>
        <begin position="1"/>
        <end position="21"/>
    </location>
</feature>
<evidence type="ECO:0000256" key="4">
    <source>
        <dbReference type="ARBA" id="ARBA00032089"/>
    </source>
</evidence>
<dbReference type="InterPro" id="IPR042177">
    <property type="entry name" value="Cell/Rod_1"/>
</dbReference>
<proteinExistence type="inferred from homology"/>
<dbReference type="Gene3D" id="2.40.10.350">
    <property type="entry name" value="Rod shape-determining protein MreC, domain 2"/>
    <property type="match status" value="1"/>
</dbReference>
<evidence type="ECO:0000313" key="9">
    <source>
        <dbReference type="Proteomes" id="UP000234335"/>
    </source>
</evidence>
<protein>
    <recommendedName>
        <fullName evidence="2 5">Cell shape-determining protein MreC</fullName>
    </recommendedName>
    <alternativeName>
        <fullName evidence="4 5">Cell shape protein MreC</fullName>
    </alternativeName>
</protein>
<evidence type="ECO:0000313" key="8">
    <source>
        <dbReference type="EMBL" id="PKZ15797.1"/>
    </source>
</evidence>
<dbReference type="AlphaFoldDB" id="A0A2I1M6S2"/>
<accession>A0A2I1M6S2</accession>
<keyword evidence="3 5" id="KW-0133">Cell shape</keyword>
<dbReference type="PIRSF" id="PIRSF038471">
    <property type="entry name" value="MreC"/>
    <property type="match status" value="1"/>
</dbReference>
<dbReference type="InterPro" id="IPR055342">
    <property type="entry name" value="MreC_beta-barrel_core"/>
</dbReference>
<dbReference type="PANTHER" id="PTHR34138:SF1">
    <property type="entry name" value="CELL SHAPE-DETERMINING PROTEIN MREC"/>
    <property type="match status" value="1"/>
</dbReference>
<feature type="domain" description="Rod shape-determining protein MreC beta-barrel core" evidence="7">
    <location>
        <begin position="122"/>
        <end position="275"/>
    </location>
</feature>
<dbReference type="Gene3D" id="2.40.10.340">
    <property type="entry name" value="Rod shape-determining protein MreC, domain 1"/>
    <property type="match status" value="1"/>
</dbReference>
<reference evidence="8 9" key="1">
    <citation type="submission" date="2017-12" db="EMBL/GenBank/DDBJ databases">
        <title>Phylogenetic diversity of female urinary microbiome.</title>
        <authorList>
            <person name="Thomas-White K."/>
            <person name="Wolfe A.J."/>
        </authorList>
    </citation>
    <scope>NUCLEOTIDE SEQUENCE [LARGE SCALE GENOMIC DNA]</scope>
    <source>
        <strain evidence="8 9">UMB0119</strain>
    </source>
</reference>
<feature type="chain" id="PRO_5038469522" description="Cell shape-determining protein MreC" evidence="6">
    <location>
        <begin position="22"/>
        <end position="297"/>
    </location>
</feature>
<organism evidence="8 9">
    <name type="scientific">Anaerococcus octavius</name>
    <dbReference type="NCBI Taxonomy" id="54007"/>
    <lineage>
        <taxon>Bacteria</taxon>
        <taxon>Bacillati</taxon>
        <taxon>Bacillota</taxon>
        <taxon>Tissierellia</taxon>
        <taxon>Tissierellales</taxon>
        <taxon>Peptoniphilaceae</taxon>
        <taxon>Anaerococcus</taxon>
    </lineage>
</organism>
<gene>
    <name evidence="8" type="ORF">CYJ34_07185</name>
</gene>
<comment type="caution">
    <text evidence="8">The sequence shown here is derived from an EMBL/GenBank/DDBJ whole genome shotgun (WGS) entry which is preliminary data.</text>
</comment>
<comment type="similarity">
    <text evidence="1 5">Belongs to the MreC family.</text>
</comment>
<keyword evidence="9" id="KW-1185">Reference proteome</keyword>